<dbReference type="Proteomes" id="UP000239757">
    <property type="component" value="Unassembled WGS sequence"/>
</dbReference>
<evidence type="ECO:0000256" key="1">
    <source>
        <dbReference type="SAM" id="MobiDB-lite"/>
    </source>
</evidence>
<organism evidence="2 3">
    <name type="scientific">Gossypium barbadense</name>
    <name type="common">Sea Island cotton</name>
    <name type="synonym">Hibiscus barbadensis</name>
    <dbReference type="NCBI Taxonomy" id="3634"/>
    <lineage>
        <taxon>Eukaryota</taxon>
        <taxon>Viridiplantae</taxon>
        <taxon>Streptophyta</taxon>
        <taxon>Embryophyta</taxon>
        <taxon>Tracheophyta</taxon>
        <taxon>Spermatophyta</taxon>
        <taxon>Magnoliopsida</taxon>
        <taxon>eudicotyledons</taxon>
        <taxon>Gunneridae</taxon>
        <taxon>Pentapetalae</taxon>
        <taxon>rosids</taxon>
        <taxon>malvids</taxon>
        <taxon>Malvales</taxon>
        <taxon>Malvaceae</taxon>
        <taxon>Malvoideae</taxon>
        <taxon>Gossypium</taxon>
    </lineage>
</organism>
<accession>A0A2P5XV84</accession>
<feature type="compositionally biased region" description="Basic residues" evidence="1">
    <location>
        <begin position="141"/>
        <end position="150"/>
    </location>
</feature>
<dbReference type="OrthoDB" id="10599857at2759"/>
<gene>
    <name evidence="2" type="ORF">GOBAR_AA13369</name>
</gene>
<feature type="region of interest" description="Disordered" evidence="1">
    <location>
        <begin position="138"/>
        <end position="161"/>
    </location>
</feature>
<evidence type="ECO:0000313" key="3">
    <source>
        <dbReference type="Proteomes" id="UP000239757"/>
    </source>
</evidence>
<evidence type="ECO:0000313" key="2">
    <source>
        <dbReference type="EMBL" id="PPS07262.1"/>
    </source>
</evidence>
<reference evidence="2 3" key="1">
    <citation type="submission" date="2015-01" db="EMBL/GenBank/DDBJ databases">
        <title>Genome of allotetraploid Gossypium barbadense reveals genomic plasticity and fiber elongation in cotton evolution.</title>
        <authorList>
            <person name="Chen X."/>
            <person name="Liu X."/>
            <person name="Zhao B."/>
            <person name="Zheng H."/>
            <person name="Hu Y."/>
            <person name="Lu G."/>
            <person name="Yang C."/>
            <person name="Chen J."/>
            <person name="Shan C."/>
            <person name="Zhang L."/>
            <person name="Zhou Y."/>
            <person name="Wang L."/>
            <person name="Guo W."/>
            <person name="Bai Y."/>
            <person name="Ruan J."/>
            <person name="Shangguan X."/>
            <person name="Mao Y."/>
            <person name="Jiang J."/>
            <person name="Zhu Y."/>
            <person name="Lei J."/>
            <person name="Kang H."/>
            <person name="Chen S."/>
            <person name="He X."/>
            <person name="Wang R."/>
            <person name="Wang Y."/>
            <person name="Chen J."/>
            <person name="Wang L."/>
            <person name="Yu S."/>
            <person name="Wang B."/>
            <person name="Wei J."/>
            <person name="Song S."/>
            <person name="Lu X."/>
            <person name="Gao Z."/>
            <person name="Gu W."/>
            <person name="Deng X."/>
            <person name="Ma D."/>
            <person name="Wang S."/>
            <person name="Liang W."/>
            <person name="Fang L."/>
            <person name="Cai C."/>
            <person name="Zhu X."/>
            <person name="Zhou B."/>
            <person name="Zhang Y."/>
            <person name="Chen Z."/>
            <person name="Xu S."/>
            <person name="Zhu R."/>
            <person name="Wang S."/>
            <person name="Zhang T."/>
            <person name="Zhao G."/>
        </authorList>
    </citation>
    <scope>NUCLEOTIDE SEQUENCE [LARGE SCALE GENOMIC DNA]</scope>
    <source>
        <strain evidence="3">cv. Xinhai21</strain>
        <tissue evidence="2">Leaf</tissue>
    </source>
</reference>
<feature type="compositionally biased region" description="Polar residues" evidence="1">
    <location>
        <begin position="1"/>
        <end position="10"/>
    </location>
</feature>
<dbReference type="EMBL" id="KZ664162">
    <property type="protein sequence ID" value="PPS07262.1"/>
    <property type="molecule type" value="Genomic_DNA"/>
</dbReference>
<feature type="region of interest" description="Disordered" evidence="1">
    <location>
        <begin position="1"/>
        <end position="25"/>
    </location>
</feature>
<name>A0A2P5XV84_GOSBA</name>
<protein>
    <submittedName>
        <fullName evidence="2">Uncharacterized protein</fullName>
    </submittedName>
</protein>
<dbReference type="AlphaFoldDB" id="A0A2P5XV84"/>
<proteinExistence type="predicted"/>
<sequence>MKRGHTTNAWHKNYEGKSPTGTWSSQDRAYKLNLCPPARPWQGQGADGSSTWEAQGVPNMMGENGKAKLNPIAMHKPPQETFARYREPSPGVVGYISMDTGLTNRKIITPGTSAGDRPTTIGESLRDYLTSVGAADAPHLRGSRTSKHKGANTARGSRTSEAPRYRWCPRLPHDQGTRLPMVFEAPAHPSTKVLMVPEALTRSRPRLPMVPEDPTRPGA</sequence>